<dbReference type="EMBL" id="CP003096">
    <property type="protein sequence ID" value="AER67395.1"/>
    <property type="molecule type" value="Genomic_DNA"/>
</dbReference>
<dbReference type="PROSITE" id="PS50949">
    <property type="entry name" value="HTH_GNTR"/>
    <property type="match status" value="1"/>
</dbReference>
<dbReference type="KEGG" id="tli:Tlie_1673"/>
<organism evidence="6 7">
    <name type="scientific">Thermovirga lienii (strain ATCC BAA-1197 / DSM 17291 / Cas60314)</name>
    <dbReference type="NCBI Taxonomy" id="580340"/>
    <lineage>
        <taxon>Bacteria</taxon>
        <taxon>Thermotogati</taxon>
        <taxon>Synergistota</taxon>
        <taxon>Synergistia</taxon>
        <taxon>Synergistales</taxon>
        <taxon>Thermovirgaceae</taxon>
        <taxon>Thermovirga</taxon>
    </lineage>
</organism>
<dbReference type="InterPro" id="IPR008920">
    <property type="entry name" value="TF_FadR/GntR_C"/>
</dbReference>
<proteinExistence type="predicted"/>
<dbReference type="PRINTS" id="PR00035">
    <property type="entry name" value="HTHGNTR"/>
</dbReference>
<evidence type="ECO:0000256" key="1">
    <source>
        <dbReference type="ARBA" id="ARBA00023015"/>
    </source>
</evidence>
<evidence type="ECO:0000256" key="3">
    <source>
        <dbReference type="ARBA" id="ARBA00023163"/>
    </source>
</evidence>
<dbReference type="SUPFAM" id="SSF46785">
    <property type="entry name" value="Winged helix' DNA-binding domain"/>
    <property type="match status" value="1"/>
</dbReference>
<evidence type="ECO:0000259" key="5">
    <source>
        <dbReference type="PROSITE" id="PS50949"/>
    </source>
</evidence>
<keyword evidence="4" id="KW-0175">Coiled coil</keyword>
<dbReference type="GO" id="GO:0003700">
    <property type="term" value="F:DNA-binding transcription factor activity"/>
    <property type="evidence" value="ECO:0007669"/>
    <property type="project" value="InterPro"/>
</dbReference>
<dbReference type="AlphaFoldDB" id="G7V864"/>
<feature type="domain" description="HTH gntR-type" evidence="5">
    <location>
        <begin position="14"/>
        <end position="81"/>
    </location>
</feature>
<dbReference type="SUPFAM" id="SSF48008">
    <property type="entry name" value="GntR ligand-binding domain-like"/>
    <property type="match status" value="1"/>
</dbReference>
<dbReference type="Gene3D" id="1.20.120.530">
    <property type="entry name" value="GntR ligand-binding domain-like"/>
    <property type="match status" value="1"/>
</dbReference>
<dbReference type="PANTHER" id="PTHR43537:SF24">
    <property type="entry name" value="GLUCONATE OPERON TRANSCRIPTIONAL REPRESSOR"/>
    <property type="match status" value="1"/>
</dbReference>
<feature type="coiled-coil region" evidence="4">
    <location>
        <begin position="106"/>
        <end position="133"/>
    </location>
</feature>
<evidence type="ECO:0000313" key="6">
    <source>
        <dbReference type="EMBL" id="AER67395.1"/>
    </source>
</evidence>
<evidence type="ECO:0000256" key="2">
    <source>
        <dbReference type="ARBA" id="ARBA00023125"/>
    </source>
</evidence>
<accession>G7V864</accession>
<keyword evidence="1" id="KW-0805">Transcription regulation</keyword>
<dbReference type="InterPro" id="IPR000835">
    <property type="entry name" value="HTH_MarR-typ"/>
</dbReference>
<protein>
    <submittedName>
        <fullName evidence="6">Transcriptional regulator, GntR family</fullName>
    </submittedName>
</protein>
<dbReference type="STRING" id="580340.Tlie_1673"/>
<reference evidence="6 7" key="2">
    <citation type="journal article" date="2012" name="Stand. Genomic Sci.">
        <title>Genome sequence of the moderately thermophilic, amino-acid-degrading and sulfur-reducing bacterium Thermovirga lienii type strain (Cas60314(T)).</title>
        <authorList>
            <person name="Goker M."/>
            <person name="Saunders E."/>
            <person name="Lapidus A."/>
            <person name="Nolan M."/>
            <person name="Lucas S."/>
            <person name="Hammon N."/>
            <person name="Deshpande S."/>
            <person name="Cheng J.F."/>
            <person name="Han C."/>
            <person name="Tapia R."/>
            <person name="Goodwin L.A."/>
            <person name="Pitluck S."/>
            <person name="Liolios K."/>
            <person name="Mavromatis K."/>
            <person name="Pagani I."/>
            <person name="Ivanova N."/>
            <person name="Mikhailova N."/>
            <person name="Pati A."/>
            <person name="Chen A."/>
            <person name="Palaniappan K."/>
            <person name="Land M."/>
            <person name="Chang Y.J."/>
            <person name="Jeffries C.D."/>
            <person name="Brambilla E.M."/>
            <person name="Rohde M."/>
            <person name="Spring S."/>
            <person name="Detter J.C."/>
            <person name="Woyke T."/>
            <person name="Bristow J."/>
            <person name="Eisen J.A."/>
            <person name="Markowitz V."/>
            <person name="Hugenholtz P."/>
            <person name="Kyrpides N.C."/>
            <person name="Klenk H.P."/>
        </authorList>
    </citation>
    <scope>NUCLEOTIDE SEQUENCE [LARGE SCALE GENOMIC DNA]</scope>
    <source>
        <strain evidence="7">ATCC BAA-1197 / DSM 17291 / Cas60314</strain>
    </source>
</reference>
<dbReference type="Pfam" id="PF00392">
    <property type="entry name" value="GntR"/>
    <property type="match status" value="1"/>
</dbReference>
<evidence type="ECO:0000313" key="7">
    <source>
        <dbReference type="Proteomes" id="UP000005868"/>
    </source>
</evidence>
<dbReference type="InterPro" id="IPR000524">
    <property type="entry name" value="Tscrpt_reg_HTH_GntR"/>
</dbReference>
<reference evidence="7" key="1">
    <citation type="submission" date="2011-10" db="EMBL/GenBank/DDBJ databases">
        <title>The complete genome of chromosome of Thermovirga lienii DSM 17291.</title>
        <authorList>
            <consortium name="US DOE Joint Genome Institute (JGI-PGF)"/>
            <person name="Lucas S."/>
            <person name="Copeland A."/>
            <person name="Lapidus A."/>
            <person name="Glavina del Rio T."/>
            <person name="Dalin E."/>
            <person name="Tice H."/>
            <person name="Bruce D."/>
            <person name="Goodwin L."/>
            <person name="Pitluck S."/>
            <person name="Peters L."/>
            <person name="Mikhailova N."/>
            <person name="Saunders E."/>
            <person name="Kyrpides N."/>
            <person name="Mavromatis K."/>
            <person name="Ivanova N."/>
            <person name="Last F.I."/>
            <person name="Brettin T."/>
            <person name="Detter J.C."/>
            <person name="Han C."/>
            <person name="Larimer F."/>
            <person name="Land M."/>
            <person name="Hauser L."/>
            <person name="Markowitz V."/>
            <person name="Cheng J.-F."/>
            <person name="Hugenholtz P."/>
            <person name="Woyke T."/>
            <person name="Wu D."/>
            <person name="Spring S."/>
            <person name="Schroeder M."/>
            <person name="Brambilla E.-M."/>
            <person name="Klenk H.-P."/>
            <person name="Eisen J.A."/>
        </authorList>
    </citation>
    <scope>NUCLEOTIDE SEQUENCE [LARGE SCALE GENOMIC DNA]</scope>
    <source>
        <strain evidence="7">ATCC BAA-1197 / DSM 17291 / Cas60314</strain>
    </source>
</reference>
<dbReference type="SMART" id="SM00895">
    <property type="entry name" value="FCD"/>
    <property type="match status" value="1"/>
</dbReference>
<dbReference type="Gene3D" id="1.10.10.10">
    <property type="entry name" value="Winged helix-like DNA-binding domain superfamily/Winged helix DNA-binding domain"/>
    <property type="match status" value="1"/>
</dbReference>
<dbReference type="InterPro" id="IPR036390">
    <property type="entry name" value="WH_DNA-bd_sf"/>
</dbReference>
<dbReference type="SMART" id="SM00345">
    <property type="entry name" value="HTH_GNTR"/>
    <property type="match status" value="1"/>
</dbReference>
<evidence type="ECO:0000256" key="4">
    <source>
        <dbReference type="SAM" id="Coils"/>
    </source>
</evidence>
<dbReference type="InterPro" id="IPR036388">
    <property type="entry name" value="WH-like_DNA-bd_sf"/>
</dbReference>
<dbReference type="OrthoDB" id="9781630at2"/>
<dbReference type="CDD" id="cd07377">
    <property type="entry name" value="WHTH_GntR"/>
    <property type="match status" value="1"/>
</dbReference>
<keyword evidence="7" id="KW-1185">Reference proteome</keyword>
<dbReference type="HOGENOM" id="CLU_017584_5_1_0"/>
<gene>
    <name evidence="6" type="ordered locus">Tlie_1673</name>
</gene>
<name>G7V864_THELD</name>
<sequence length="232" mass="26554">MDSVLKAIPEETYVPVRVIVYETLREAIFRRELKDGDKLVESELAEKLKVSRTPVREALRMLESEGLVERIPRKGLFVKGLSKEDIIEIYSIRQALEAVAIRAVCKNITDEELAELKKLYAQMEDAFEKGDDNKLSALSQKFNEAIVAPSNMPRLLSLITTYHEYLSRLRSLSFSRSLRKVQALKEHGQILEAVSERDADKAERLVKEHLENAIKTLTIEFPQTKEEPSNNL</sequence>
<dbReference type="GO" id="GO:0003677">
    <property type="term" value="F:DNA binding"/>
    <property type="evidence" value="ECO:0007669"/>
    <property type="project" value="UniProtKB-KW"/>
</dbReference>
<keyword evidence="2" id="KW-0238">DNA-binding</keyword>
<keyword evidence="3" id="KW-0804">Transcription</keyword>
<dbReference type="PRINTS" id="PR00598">
    <property type="entry name" value="HTHMARR"/>
</dbReference>
<dbReference type="InterPro" id="IPR011711">
    <property type="entry name" value="GntR_C"/>
</dbReference>
<dbReference type="Proteomes" id="UP000005868">
    <property type="component" value="Chromosome"/>
</dbReference>
<dbReference type="Pfam" id="PF07729">
    <property type="entry name" value="FCD"/>
    <property type="match status" value="1"/>
</dbReference>
<dbReference type="eggNOG" id="COG1802">
    <property type="taxonomic scope" value="Bacteria"/>
</dbReference>
<dbReference type="PANTHER" id="PTHR43537">
    <property type="entry name" value="TRANSCRIPTIONAL REGULATOR, GNTR FAMILY"/>
    <property type="match status" value="1"/>
</dbReference>